<evidence type="ECO:0000256" key="1">
    <source>
        <dbReference type="ARBA" id="ARBA00009986"/>
    </source>
</evidence>
<dbReference type="GO" id="GO:0006081">
    <property type="term" value="P:aldehyde metabolic process"/>
    <property type="evidence" value="ECO:0007669"/>
    <property type="project" value="InterPro"/>
</dbReference>
<name>A0A7R8ZJY2_9CRUS</name>
<protein>
    <recommendedName>
        <fullName evidence="4">Aldehyde dehydrogenase domain-containing protein</fullName>
    </recommendedName>
</protein>
<dbReference type="EMBL" id="OB661106">
    <property type="protein sequence ID" value="CAD7227335.1"/>
    <property type="molecule type" value="Genomic_DNA"/>
</dbReference>
<gene>
    <name evidence="5" type="ORF">CTOB1V02_LOCUS5243</name>
</gene>
<evidence type="ECO:0000256" key="3">
    <source>
        <dbReference type="SAM" id="MobiDB-lite"/>
    </source>
</evidence>
<dbReference type="InterPro" id="IPR016163">
    <property type="entry name" value="Ald_DH_C"/>
</dbReference>
<keyword evidence="2" id="KW-0560">Oxidoreductase</keyword>
<evidence type="ECO:0000256" key="2">
    <source>
        <dbReference type="ARBA" id="ARBA00023002"/>
    </source>
</evidence>
<feature type="region of interest" description="Disordered" evidence="3">
    <location>
        <begin position="148"/>
        <end position="174"/>
    </location>
</feature>
<dbReference type="InterPro" id="IPR015590">
    <property type="entry name" value="Aldehyde_DH_dom"/>
</dbReference>
<dbReference type="AlphaFoldDB" id="A0A7R8ZJY2"/>
<dbReference type="InterPro" id="IPR016161">
    <property type="entry name" value="Ald_DH/histidinol_DH"/>
</dbReference>
<dbReference type="Gene3D" id="3.40.309.10">
    <property type="entry name" value="Aldehyde Dehydrogenase, Chain A, domain 2"/>
    <property type="match status" value="1"/>
</dbReference>
<dbReference type="InterPro" id="IPR012394">
    <property type="entry name" value="Aldehyde_DH_NAD(P)"/>
</dbReference>
<sequence length="192" mass="21950">MPCLLSNGSSFDSIVVLSRLPVFIHRRLQCLLQSTKGRIRVGGSMDFSDRFIEPTIISDVSLEDPLMTEEIFGPLLPVVRVQGEDEALRIIKSRELTDDSICGPTFLLVHHFDHIFILVHHFDHIFILLGERHSVLRTSTSNVHQFNLSQKGSLQTTAPVAPDKKRGRDRERREQLTEWKEYGMDLCEDSLI</sequence>
<dbReference type="PANTHER" id="PTHR43570">
    <property type="entry name" value="ALDEHYDE DEHYDROGENASE"/>
    <property type="match status" value="1"/>
</dbReference>
<comment type="similarity">
    <text evidence="1">Belongs to the aldehyde dehydrogenase family.</text>
</comment>
<feature type="domain" description="Aldehyde dehydrogenase" evidence="4">
    <location>
        <begin position="37"/>
        <end position="91"/>
    </location>
</feature>
<organism evidence="5">
    <name type="scientific">Cyprideis torosa</name>
    <dbReference type="NCBI Taxonomy" id="163714"/>
    <lineage>
        <taxon>Eukaryota</taxon>
        <taxon>Metazoa</taxon>
        <taxon>Ecdysozoa</taxon>
        <taxon>Arthropoda</taxon>
        <taxon>Crustacea</taxon>
        <taxon>Oligostraca</taxon>
        <taxon>Ostracoda</taxon>
        <taxon>Podocopa</taxon>
        <taxon>Podocopida</taxon>
        <taxon>Cytherocopina</taxon>
        <taxon>Cytheroidea</taxon>
        <taxon>Cytherideidae</taxon>
        <taxon>Cyprideis</taxon>
    </lineage>
</organism>
<proteinExistence type="inferred from homology"/>
<dbReference type="PANTHER" id="PTHR43570:SF16">
    <property type="entry name" value="ALDEHYDE DEHYDROGENASE TYPE III, ISOFORM Q"/>
    <property type="match status" value="1"/>
</dbReference>
<dbReference type="GO" id="GO:0005737">
    <property type="term" value="C:cytoplasm"/>
    <property type="evidence" value="ECO:0007669"/>
    <property type="project" value="TreeGrafter"/>
</dbReference>
<dbReference type="GO" id="GO:0004029">
    <property type="term" value="F:aldehyde dehydrogenase (NAD+) activity"/>
    <property type="evidence" value="ECO:0007669"/>
    <property type="project" value="TreeGrafter"/>
</dbReference>
<dbReference type="SUPFAM" id="SSF53720">
    <property type="entry name" value="ALDH-like"/>
    <property type="match status" value="1"/>
</dbReference>
<evidence type="ECO:0000259" key="4">
    <source>
        <dbReference type="Pfam" id="PF00171"/>
    </source>
</evidence>
<reference evidence="5" key="1">
    <citation type="submission" date="2020-11" db="EMBL/GenBank/DDBJ databases">
        <authorList>
            <person name="Tran Van P."/>
        </authorList>
    </citation>
    <scope>NUCLEOTIDE SEQUENCE</scope>
</reference>
<evidence type="ECO:0000313" key="5">
    <source>
        <dbReference type="EMBL" id="CAD7227335.1"/>
    </source>
</evidence>
<feature type="compositionally biased region" description="Basic and acidic residues" evidence="3">
    <location>
        <begin position="162"/>
        <end position="174"/>
    </location>
</feature>
<accession>A0A7R8ZJY2</accession>
<feature type="compositionally biased region" description="Polar residues" evidence="3">
    <location>
        <begin position="148"/>
        <end position="158"/>
    </location>
</feature>
<dbReference type="OrthoDB" id="440325at2759"/>
<dbReference type="Pfam" id="PF00171">
    <property type="entry name" value="Aldedh"/>
    <property type="match status" value="1"/>
</dbReference>